<evidence type="ECO:0000313" key="11">
    <source>
        <dbReference type="Proteomes" id="UP001500731"/>
    </source>
</evidence>
<dbReference type="InterPro" id="IPR035906">
    <property type="entry name" value="MetI-like_sf"/>
</dbReference>
<evidence type="ECO:0000256" key="7">
    <source>
        <dbReference type="ARBA" id="ARBA00023136"/>
    </source>
</evidence>
<evidence type="ECO:0000256" key="1">
    <source>
        <dbReference type="ARBA" id="ARBA00004651"/>
    </source>
</evidence>
<dbReference type="RefSeq" id="WP_345184749.1">
    <property type="nucleotide sequence ID" value="NZ_BAABGP010000005.1"/>
</dbReference>
<dbReference type="CDD" id="cd06261">
    <property type="entry name" value="TM_PBP2"/>
    <property type="match status" value="1"/>
</dbReference>
<proteinExistence type="inferred from homology"/>
<evidence type="ECO:0000256" key="5">
    <source>
        <dbReference type="ARBA" id="ARBA00022692"/>
    </source>
</evidence>
<dbReference type="PANTHER" id="PTHR42929">
    <property type="entry name" value="INNER MEMBRANE ABC TRANSPORTER PERMEASE PROTEIN YDCU-RELATED-RELATED"/>
    <property type="match status" value="1"/>
</dbReference>
<feature type="transmembrane region" description="Helical" evidence="8">
    <location>
        <begin position="69"/>
        <end position="99"/>
    </location>
</feature>
<dbReference type="PROSITE" id="PS50928">
    <property type="entry name" value="ABC_TM1"/>
    <property type="match status" value="1"/>
</dbReference>
<feature type="transmembrane region" description="Helical" evidence="8">
    <location>
        <begin position="111"/>
        <end position="136"/>
    </location>
</feature>
<gene>
    <name evidence="10" type="ORF">GCM10023171_08880</name>
</gene>
<keyword evidence="4" id="KW-1003">Cell membrane</keyword>
<keyword evidence="6 8" id="KW-1133">Transmembrane helix</keyword>
<feature type="transmembrane region" description="Helical" evidence="8">
    <location>
        <begin position="262"/>
        <end position="287"/>
    </location>
</feature>
<organism evidence="10 11">
    <name type="scientific">Microbacterium panaciterrae</name>
    <dbReference type="NCBI Taxonomy" id="985759"/>
    <lineage>
        <taxon>Bacteria</taxon>
        <taxon>Bacillati</taxon>
        <taxon>Actinomycetota</taxon>
        <taxon>Actinomycetes</taxon>
        <taxon>Micrococcales</taxon>
        <taxon>Microbacteriaceae</taxon>
        <taxon>Microbacterium</taxon>
    </lineage>
</organism>
<dbReference type="Gene3D" id="1.10.3720.10">
    <property type="entry name" value="MetI-like"/>
    <property type="match status" value="1"/>
</dbReference>
<accession>A0ABP8P2U7</accession>
<reference evidence="11" key="1">
    <citation type="journal article" date="2019" name="Int. J. Syst. Evol. Microbiol.">
        <title>The Global Catalogue of Microorganisms (GCM) 10K type strain sequencing project: providing services to taxonomists for standard genome sequencing and annotation.</title>
        <authorList>
            <consortium name="The Broad Institute Genomics Platform"/>
            <consortium name="The Broad Institute Genome Sequencing Center for Infectious Disease"/>
            <person name="Wu L."/>
            <person name="Ma J."/>
        </authorList>
    </citation>
    <scope>NUCLEOTIDE SEQUENCE [LARGE SCALE GENOMIC DNA]</scope>
    <source>
        <strain evidence="11">JCM 17839</strain>
    </source>
</reference>
<keyword evidence="3 8" id="KW-0813">Transport</keyword>
<feature type="transmembrane region" description="Helical" evidence="8">
    <location>
        <begin position="20"/>
        <end position="49"/>
    </location>
</feature>
<feature type="transmembrane region" description="Helical" evidence="8">
    <location>
        <begin position="203"/>
        <end position="226"/>
    </location>
</feature>
<evidence type="ECO:0000256" key="3">
    <source>
        <dbReference type="ARBA" id="ARBA00022448"/>
    </source>
</evidence>
<evidence type="ECO:0000256" key="2">
    <source>
        <dbReference type="ARBA" id="ARBA00007069"/>
    </source>
</evidence>
<dbReference type="PANTHER" id="PTHR42929:SF1">
    <property type="entry name" value="INNER MEMBRANE ABC TRANSPORTER PERMEASE PROTEIN YDCU-RELATED"/>
    <property type="match status" value="1"/>
</dbReference>
<sequence length="324" mass="33801">MTTAPLSLARRPRRQARGALATSFLLTPGGLLLALLALLPLVALLIIGFTDGAGSLTLANFAEMIASPVYLSLLGRTLLIAFCVTVVSIALGWPAAWALARYTGPRAKPLILGFVIIPYITSQLLLIYGFVSLVQAGGPIMSLLSAMGLADPQASIMYTPAVNILMLIQESIPTAILVMYSASDQISGSVLEASRTLGASKGFVFTRVIWPLSSAMIGVNFALTFVQTVGAFAEPAILGGPTGQMLGNTISTQLQSGVHQQFAVAMSLVLLITSLAIVGGVTGLLSWSRSAVSGVARAGRPRPERVAAQTLLPEEALTTEGVLR</sequence>
<evidence type="ECO:0000256" key="8">
    <source>
        <dbReference type="RuleBase" id="RU363032"/>
    </source>
</evidence>
<comment type="similarity">
    <text evidence="2">Belongs to the binding-protein-dependent transport system permease family. CysTW subfamily.</text>
</comment>
<name>A0ABP8P2U7_9MICO</name>
<evidence type="ECO:0000313" key="10">
    <source>
        <dbReference type="EMBL" id="GAA4481063.1"/>
    </source>
</evidence>
<dbReference type="Pfam" id="PF00528">
    <property type="entry name" value="BPD_transp_1"/>
    <property type="match status" value="1"/>
</dbReference>
<keyword evidence="7 8" id="KW-0472">Membrane</keyword>
<keyword evidence="5 8" id="KW-0812">Transmembrane</keyword>
<feature type="domain" description="ABC transmembrane type-1" evidence="9">
    <location>
        <begin position="74"/>
        <end position="281"/>
    </location>
</feature>
<protein>
    <submittedName>
        <fullName evidence="10">ABC transporter permease</fullName>
    </submittedName>
</protein>
<evidence type="ECO:0000259" key="9">
    <source>
        <dbReference type="PROSITE" id="PS50928"/>
    </source>
</evidence>
<comment type="caution">
    <text evidence="10">The sequence shown here is derived from an EMBL/GenBank/DDBJ whole genome shotgun (WGS) entry which is preliminary data.</text>
</comment>
<keyword evidence="11" id="KW-1185">Reference proteome</keyword>
<dbReference type="SUPFAM" id="SSF161098">
    <property type="entry name" value="MetI-like"/>
    <property type="match status" value="1"/>
</dbReference>
<dbReference type="Proteomes" id="UP001500731">
    <property type="component" value="Unassembled WGS sequence"/>
</dbReference>
<dbReference type="EMBL" id="BAABGP010000005">
    <property type="protein sequence ID" value="GAA4481063.1"/>
    <property type="molecule type" value="Genomic_DNA"/>
</dbReference>
<dbReference type="InterPro" id="IPR000515">
    <property type="entry name" value="MetI-like"/>
</dbReference>
<evidence type="ECO:0000256" key="4">
    <source>
        <dbReference type="ARBA" id="ARBA00022475"/>
    </source>
</evidence>
<comment type="subcellular location">
    <subcellularLocation>
        <location evidence="1 8">Cell membrane</location>
        <topology evidence="1 8">Multi-pass membrane protein</topology>
    </subcellularLocation>
</comment>
<evidence type="ECO:0000256" key="6">
    <source>
        <dbReference type="ARBA" id="ARBA00022989"/>
    </source>
</evidence>